<dbReference type="Proteomes" id="UP000039865">
    <property type="component" value="Unassembled WGS sequence"/>
</dbReference>
<feature type="region of interest" description="Disordered" evidence="1">
    <location>
        <begin position="659"/>
        <end position="687"/>
    </location>
</feature>
<feature type="region of interest" description="Disordered" evidence="1">
    <location>
        <begin position="314"/>
        <end position="354"/>
    </location>
</feature>
<evidence type="ECO:0000313" key="3">
    <source>
        <dbReference type="Proteomes" id="UP000039865"/>
    </source>
</evidence>
<feature type="compositionally biased region" description="Polar residues" evidence="1">
    <location>
        <begin position="659"/>
        <end position="685"/>
    </location>
</feature>
<dbReference type="EMBL" id="CCKQ01000621">
    <property type="protein sequence ID" value="CDW71703.1"/>
    <property type="molecule type" value="Genomic_DNA"/>
</dbReference>
<protein>
    <submittedName>
        <fullName evidence="2">Uncharacterized protein</fullName>
    </submittedName>
</protein>
<organism evidence="2 3">
    <name type="scientific">Stylonychia lemnae</name>
    <name type="common">Ciliate</name>
    <dbReference type="NCBI Taxonomy" id="5949"/>
    <lineage>
        <taxon>Eukaryota</taxon>
        <taxon>Sar</taxon>
        <taxon>Alveolata</taxon>
        <taxon>Ciliophora</taxon>
        <taxon>Intramacronucleata</taxon>
        <taxon>Spirotrichea</taxon>
        <taxon>Stichotrichia</taxon>
        <taxon>Sporadotrichida</taxon>
        <taxon>Oxytrichidae</taxon>
        <taxon>Stylonychinae</taxon>
        <taxon>Stylonychia</taxon>
    </lineage>
</organism>
<feature type="region of interest" description="Disordered" evidence="1">
    <location>
        <begin position="745"/>
        <end position="810"/>
    </location>
</feature>
<proteinExistence type="predicted"/>
<reference evidence="2 3" key="1">
    <citation type="submission" date="2014-06" db="EMBL/GenBank/DDBJ databases">
        <authorList>
            <person name="Swart Estienne"/>
        </authorList>
    </citation>
    <scope>NUCLEOTIDE SEQUENCE [LARGE SCALE GENOMIC DNA]</scope>
    <source>
        <strain evidence="2 3">130c</strain>
    </source>
</reference>
<evidence type="ECO:0000313" key="2">
    <source>
        <dbReference type="EMBL" id="CDW71703.1"/>
    </source>
</evidence>
<sequence>MSDQQKESVKASSKESDYIDDNYYEKLDKAELISIIKTKLKETEEKSILNKKNSNNTTSSFALPSEFKTQWDGLMSEHLIDAFGVHLQRPRIFTILAQQSFKTVIKIIEDQKLEKIQIISDILNFSDNLECIDIIKARLQPVFQEQAKIIFKYNQTDIISKFKNELKALKIKKDFIDELEDEDMYNYFQKLFSIILHMKLSDPIISLNLPYVQQNDSRILIDFYKDLVLSPFKNKEHYCADGFPKEGSNCFVILSSPMRDSHIYQGIKQTVLMGEEKKILCLDQSDWDDIELSEDVRKLDMLMTLPRKNEDIPSTYPLDISQDTSPVLQNDQQDSISKKKGIINDSPDNNNSNRRRVNFNQILLSEIQSPNIYNDNENFFKDSIINLKVSTEECQSIQEELNDTQRVLNFFKSSNNHILCELLQQDSFNQDYTNSQIIDSNRNSNLNQPKIRPLTQQNSITSVKPHFDRQSEEKRAILIKSPFAKKMPQIQEKPVLKVKNSAILDKVKQNAAKLDSISKGQYRNQKSSHRYNEEGYYFQNQNNANQTSRRESYGKNNRKIMSKNVQEMFGKNNSSVTQIDENIQIVKAYQTHDHQAEIIKPQGDSNNSAMKDTMSSNFKFAWNDSAVTEETRKLTEIETDCKKLNTTIEFRKSINKTKSTVNIPKNAQRSTGKGDKSSSVSQVVTPSKDAIINDPTLKKLWDEVRRNSFGKVQKFQPIFNGRQSNNNSIMQNQQLIQLGSSTFRNKSLSSQKQDNNPFRRQSQTREQTNRAQSTFKLRNQVIKEDDDDSKGMMTPFSDDLDRQEDDQSEGKNLFISPGLNFDMRNIFRNNNNNQVCLRDDKKNDSVQEADCSNQDIHYRINLAGELQLSNGNVNSSFQKKKTYLKKSLSKLNITSQNYAQIESQKNMKNNMGSCTNRTMQQQANQVQTQKAYVNDPKDPIPRHLNNKVSSKTVNNREQKLLSQQVTISDQKVSSYNINQGRNEDLPKYKSTYILNQSLKQINNWDRSQAQSSMGQQYQQNLSIKLTKNSSNTFLMNDSLFKHTPMINNVNSRQNFKNY</sequence>
<accession>A0A077ZP65</accession>
<dbReference type="AlphaFoldDB" id="A0A077ZP65"/>
<name>A0A077ZP65_STYLE</name>
<evidence type="ECO:0000256" key="1">
    <source>
        <dbReference type="SAM" id="MobiDB-lite"/>
    </source>
</evidence>
<feature type="compositionally biased region" description="Polar residues" evidence="1">
    <location>
        <begin position="745"/>
        <end position="777"/>
    </location>
</feature>
<keyword evidence="3" id="KW-1185">Reference proteome</keyword>
<feature type="compositionally biased region" description="Polar residues" evidence="1">
    <location>
        <begin position="321"/>
        <end position="335"/>
    </location>
</feature>
<gene>
    <name evidence="2" type="primary">Contig2283.g2463</name>
    <name evidence="2" type="ORF">STYLEM_651</name>
</gene>
<dbReference type="InParanoid" id="A0A077ZP65"/>